<feature type="compositionally biased region" description="Basic and acidic residues" evidence="1">
    <location>
        <begin position="125"/>
        <end position="147"/>
    </location>
</feature>
<organism evidence="2 3">
    <name type="scientific">Carnegiea gigantea</name>
    <dbReference type="NCBI Taxonomy" id="171969"/>
    <lineage>
        <taxon>Eukaryota</taxon>
        <taxon>Viridiplantae</taxon>
        <taxon>Streptophyta</taxon>
        <taxon>Embryophyta</taxon>
        <taxon>Tracheophyta</taxon>
        <taxon>Spermatophyta</taxon>
        <taxon>Magnoliopsida</taxon>
        <taxon>eudicotyledons</taxon>
        <taxon>Gunneridae</taxon>
        <taxon>Pentapetalae</taxon>
        <taxon>Caryophyllales</taxon>
        <taxon>Cactineae</taxon>
        <taxon>Cactaceae</taxon>
        <taxon>Cactoideae</taxon>
        <taxon>Echinocereeae</taxon>
        <taxon>Carnegiea</taxon>
    </lineage>
</organism>
<accession>A0A9Q1JIG5</accession>
<comment type="caution">
    <text evidence="2">The sequence shown here is derived from an EMBL/GenBank/DDBJ whole genome shotgun (WGS) entry which is preliminary data.</text>
</comment>
<evidence type="ECO:0000256" key="1">
    <source>
        <dbReference type="SAM" id="MobiDB-lite"/>
    </source>
</evidence>
<evidence type="ECO:0000313" key="2">
    <source>
        <dbReference type="EMBL" id="KAJ8426722.1"/>
    </source>
</evidence>
<dbReference type="AlphaFoldDB" id="A0A9Q1JIG5"/>
<dbReference type="EMBL" id="JAKOGI010001247">
    <property type="protein sequence ID" value="KAJ8426722.1"/>
    <property type="molecule type" value="Genomic_DNA"/>
</dbReference>
<protein>
    <submittedName>
        <fullName evidence="2">Uncharacterized protein</fullName>
    </submittedName>
</protein>
<name>A0A9Q1JIG5_9CARY</name>
<sequence length="313" mass="35794">MRVTERDVHVTLVLPTGPLEIVEAENEIDMTAEFRSLLNHWKQQWPERHSIPKCGELIDGQVHVGEDFRRNFVIFMVSLCYLDRVVFKLRSVPHQLPKLRGWTNDEIRDRNTLDKTCMTDEEEQVNEKEDHSKGVKHQGKAEDQTGISKVKDGRAAIDLIITSSRRLAEVITELEEFIPRARSPLKRVRKVAMESMSDARIRDTPNTSKRFLIQINAIGMHFKGYQDKVHDFPQFTISSFSLRVSQEEKESLPKGVIIVDLQPDYLAAAVRVINCDVEDVVTRCMMTFAQCINPPLLPGISSRSVVVKSFVAL</sequence>
<feature type="region of interest" description="Disordered" evidence="1">
    <location>
        <begin position="120"/>
        <end position="147"/>
    </location>
</feature>
<proteinExistence type="predicted"/>
<dbReference type="Proteomes" id="UP001153076">
    <property type="component" value="Unassembled WGS sequence"/>
</dbReference>
<reference evidence="2" key="1">
    <citation type="submission" date="2022-04" db="EMBL/GenBank/DDBJ databases">
        <title>Carnegiea gigantea Genome sequencing and assembly v2.</title>
        <authorList>
            <person name="Copetti D."/>
            <person name="Sanderson M.J."/>
            <person name="Burquez A."/>
            <person name="Wojciechowski M.F."/>
        </authorList>
    </citation>
    <scope>NUCLEOTIDE SEQUENCE</scope>
    <source>
        <strain evidence="2">SGP5-SGP5p</strain>
        <tissue evidence="2">Aerial part</tissue>
    </source>
</reference>
<evidence type="ECO:0000313" key="3">
    <source>
        <dbReference type="Proteomes" id="UP001153076"/>
    </source>
</evidence>
<dbReference type="OrthoDB" id="1587081at2759"/>
<gene>
    <name evidence="2" type="ORF">Cgig2_004221</name>
</gene>
<keyword evidence="3" id="KW-1185">Reference proteome</keyword>